<dbReference type="PANTHER" id="PTHR23507">
    <property type="entry name" value="ZGC:174356"/>
    <property type="match status" value="1"/>
</dbReference>
<feature type="transmembrane region" description="Helical" evidence="5">
    <location>
        <begin position="195"/>
        <end position="214"/>
    </location>
</feature>
<evidence type="ECO:0000256" key="4">
    <source>
        <dbReference type="ARBA" id="ARBA00023136"/>
    </source>
</evidence>
<dbReference type="EMBL" id="PGCI01000042">
    <property type="protein sequence ID" value="PLW46158.1"/>
    <property type="molecule type" value="Genomic_DNA"/>
</dbReference>
<evidence type="ECO:0000256" key="2">
    <source>
        <dbReference type="ARBA" id="ARBA00022692"/>
    </source>
</evidence>
<dbReference type="SUPFAM" id="SSF103473">
    <property type="entry name" value="MFS general substrate transporter"/>
    <property type="match status" value="1"/>
</dbReference>
<evidence type="ECO:0000256" key="3">
    <source>
        <dbReference type="ARBA" id="ARBA00022989"/>
    </source>
</evidence>
<gene>
    <name evidence="7" type="ORF">PCASD_04153</name>
    <name evidence="6" type="ORF">PCASD_18533</name>
</gene>
<feature type="transmembrane region" description="Helical" evidence="5">
    <location>
        <begin position="160"/>
        <end position="183"/>
    </location>
</feature>
<feature type="transmembrane region" description="Helical" evidence="5">
    <location>
        <begin position="289"/>
        <end position="308"/>
    </location>
</feature>
<dbReference type="GO" id="GO:0016020">
    <property type="term" value="C:membrane"/>
    <property type="evidence" value="ECO:0007669"/>
    <property type="project" value="UniProtKB-SubCell"/>
</dbReference>
<dbReference type="PANTHER" id="PTHR23507:SF1">
    <property type="entry name" value="FI18259P1-RELATED"/>
    <property type="match status" value="1"/>
</dbReference>
<proteinExistence type="predicted"/>
<evidence type="ECO:0000313" key="6">
    <source>
        <dbReference type="EMBL" id="PLW16452.1"/>
    </source>
</evidence>
<keyword evidence="2 5" id="KW-0812">Transmembrane</keyword>
<evidence type="ECO:0000313" key="8">
    <source>
        <dbReference type="Proteomes" id="UP000235392"/>
    </source>
</evidence>
<dbReference type="AlphaFoldDB" id="A0A2N5V870"/>
<feature type="transmembrane region" description="Helical" evidence="5">
    <location>
        <begin position="226"/>
        <end position="248"/>
    </location>
</feature>
<feature type="transmembrane region" description="Helical" evidence="5">
    <location>
        <begin position="98"/>
        <end position="118"/>
    </location>
</feature>
<feature type="transmembrane region" description="Helical" evidence="5">
    <location>
        <begin position="533"/>
        <end position="550"/>
    </location>
</feature>
<accession>A0A2N5V870</accession>
<feature type="transmembrane region" description="Helical" evidence="5">
    <location>
        <begin position="328"/>
        <end position="350"/>
    </location>
</feature>
<reference evidence="7 8" key="1">
    <citation type="submission" date="2017-11" db="EMBL/GenBank/DDBJ databases">
        <title>De novo assembly and phasing of dikaryotic genomes from two isolates of Puccinia coronata f. sp. avenae, the causal agent of oat crown rust.</title>
        <authorList>
            <person name="Miller M.E."/>
            <person name="Zhang Y."/>
            <person name="Omidvar V."/>
            <person name="Sperschneider J."/>
            <person name="Schwessinger B."/>
            <person name="Raley C."/>
            <person name="Palmer J.M."/>
            <person name="Garnica D."/>
            <person name="Upadhyaya N."/>
            <person name="Rathjen J."/>
            <person name="Taylor J.M."/>
            <person name="Park R.F."/>
            <person name="Dodds P.N."/>
            <person name="Hirsch C.D."/>
            <person name="Kianian S.F."/>
            <person name="Figueroa M."/>
        </authorList>
    </citation>
    <scope>NUCLEOTIDE SEQUENCE [LARGE SCALE GENOMIC DNA]</scope>
    <source>
        <strain evidence="7">12SD80</strain>
    </source>
</reference>
<dbReference type="Proteomes" id="UP000235392">
    <property type="component" value="Unassembled WGS sequence"/>
</dbReference>
<dbReference type="GO" id="GO:0022857">
    <property type="term" value="F:transmembrane transporter activity"/>
    <property type="evidence" value="ECO:0007669"/>
    <property type="project" value="TreeGrafter"/>
</dbReference>
<keyword evidence="4 5" id="KW-0472">Membrane</keyword>
<feature type="transmembrane region" description="Helical" evidence="5">
    <location>
        <begin position="562"/>
        <end position="580"/>
    </location>
</feature>
<evidence type="ECO:0000256" key="1">
    <source>
        <dbReference type="ARBA" id="ARBA00004141"/>
    </source>
</evidence>
<feature type="transmembrane region" description="Helical" evidence="5">
    <location>
        <begin position="468"/>
        <end position="489"/>
    </location>
</feature>
<feature type="transmembrane region" description="Helical" evidence="5">
    <location>
        <begin position="32"/>
        <end position="52"/>
    </location>
</feature>
<feature type="transmembrane region" description="Helical" evidence="5">
    <location>
        <begin position="130"/>
        <end position="148"/>
    </location>
</feature>
<protein>
    <recommendedName>
        <fullName evidence="9">Major facilitator superfamily (MFS) profile domain-containing protein</fullName>
    </recommendedName>
</protein>
<name>A0A2N5V870_9BASI</name>
<evidence type="ECO:0000313" key="7">
    <source>
        <dbReference type="EMBL" id="PLW46158.1"/>
    </source>
</evidence>
<evidence type="ECO:0000256" key="5">
    <source>
        <dbReference type="SAM" id="Phobius"/>
    </source>
</evidence>
<comment type="subcellular location">
    <subcellularLocation>
        <location evidence="1">Membrane</location>
        <topology evidence="1">Multi-pass membrane protein</topology>
    </subcellularLocation>
</comment>
<dbReference type="InterPro" id="IPR036259">
    <property type="entry name" value="MFS_trans_sf"/>
</dbReference>
<keyword evidence="3 5" id="KW-1133">Transmembrane helix</keyword>
<dbReference type="EMBL" id="PGCI01000771">
    <property type="protein sequence ID" value="PLW16452.1"/>
    <property type="molecule type" value="Genomic_DNA"/>
</dbReference>
<sequence>MSCSESSALLISDHTTHHKNGRRDTTARWRGIVRELWVIYLIYFTIAAFSTMRVGPKLHLLTEMICDSGVSWGQPAIKHGFTFLGCQSSVAVNSDVTWLLTIESITLGLSSALCTGYWSRFSQNTSRSTGLLILFLGIALNELIFILVTRFKWPVMVLPIGSLVEGILGGPATLNTLITAYLYNRLTQYQLSTATGLLLAAGTAMVGSAIGPSLSNELIAFSGGEFLTPAYAILALLLALGILTRCFLPHDELAPCTRSYPADLDAHQRTGFFSPFHVLKPIIYGNNSLLLLAISYGLYYFVAASATVKLQYAALNFHWDTVQTGRYLTMLGASRVISLLVIIPSILYLWNRKAKKHHEIPGSVDALSVRGPILDGADNFRYGSIAEDFSDPSPQANSSTLPFGCPSTNTSQSSLTLCPSEVDEDQEVATWKPMISNQPLKSNAPPSAFKSRQGYQINVDFNLARFSIGWGVICCVCLVFSRGMLSFLIPSALETLAGSTGPAIQAVALSLLTIKHTHLASADLISSFSLIKILMYDLFGPLVFGTVYIHSSSHSQASRKSFFVLIAGLELTNLTLINFVKTSVHDDSNPTTTTSAADLEEG</sequence>
<organism evidence="7 8">
    <name type="scientific">Puccinia coronata f. sp. avenae</name>
    <dbReference type="NCBI Taxonomy" id="200324"/>
    <lineage>
        <taxon>Eukaryota</taxon>
        <taxon>Fungi</taxon>
        <taxon>Dikarya</taxon>
        <taxon>Basidiomycota</taxon>
        <taxon>Pucciniomycotina</taxon>
        <taxon>Pucciniomycetes</taxon>
        <taxon>Pucciniales</taxon>
        <taxon>Pucciniaceae</taxon>
        <taxon>Puccinia</taxon>
    </lineage>
</organism>
<comment type="caution">
    <text evidence="7">The sequence shown here is derived from an EMBL/GenBank/DDBJ whole genome shotgun (WGS) entry which is preliminary data.</text>
</comment>
<evidence type="ECO:0008006" key="9">
    <source>
        <dbReference type="Google" id="ProtNLM"/>
    </source>
</evidence>